<organism evidence="2 3">
    <name type="scientific">Patagioenas fasciata monilis</name>
    <dbReference type="NCBI Taxonomy" id="372326"/>
    <lineage>
        <taxon>Eukaryota</taxon>
        <taxon>Metazoa</taxon>
        <taxon>Chordata</taxon>
        <taxon>Craniata</taxon>
        <taxon>Vertebrata</taxon>
        <taxon>Euteleostomi</taxon>
        <taxon>Archelosauria</taxon>
        <taxon>Archosauria</taxon>
        <taxon>Dinosauria</taxon>
        <taxon>Saurischia</taxon>
        <taxon>Theropoda</taxon>
        <taxon>Coelurosauria</taxon>
        <taxon>Aves</taxon>
        <taxon>Neognathae</taxon>
        <taxon>Neoaves</taxon>
        <taxon>Columbimorphae</taxon>
        <taxon>Columbiformes</taxon>
        <taxon>Columbidae</taxon>
        <taxon>Patagioenas</taxon>
    </lineage>
</organism>
<sequence length="71" mass="7673">MRASVLPPKMTEAVHKFEQKYTRYKYGAGDGSAATGGGRLRARCGAERLQTTDSLASSRRAQPGVEGARCR</sequence>
<feature type="region of interest" description="Disordered" evidence="1">
    <location>
        <begin position="48"/>
        <end position="71"/>
    </location>
</feature>
<protein>
    <submittedName>
        <fullName evidence="2">Uncharacterized protein</fullName>
    </submittedName>
</protein>
<evidence type="ECO:0000313" key="3">
    <source>
        <dbReference type="Proteomes" id="UP000190648"/>
    </source>
</evidence>
<feature type="compositionally biased region" description="Polar residues" evidence="1">
    <location>
        <begin position="49"/>
        <end position="60"/>
    </location>
</feature>
<reference evidence="2 3" key="1">
    <citation type="submission" date="2016-02" db="EMBL/GenBank/DDBJ databases">
        <title>Band-tailed pigeon sequencing and assembly.</title>
        <authorList>
            <person name="Soares A.E."/>
            <person name="Novak B.J."/>
            <person name="Rice E.S."/>
            <person name="O'Connell B."/>
            <person name="Chang D."/>
            <person name="Weber S."/>
            <person name="Shapiro B."/>
        </authorList>
    </citation>
    <scope>NUCLEOTIDE SEQUENCE [LARGE SCALE GENOMIC DNA]</scope>
    <source>
        <strain evidence="2">BTP2013</strain>
        <tissue evidence="2">Blood</tissue>
    </source>
</reference>
<name>A0A1V4JBU6_PATFA</name>
<comment type="caution">
    <text evidence="2">The sequence shown here is derived from an EMBL/GenBank/DDBJ whole genome shotgun (WGS) entry which is preliminary data.</text>
</comment>
<dbReference type="EMBL" id="LSYS01008075">
    <property type="protein sequence ID" value="OPJ69723.1"/>
    <property type="molecule type" value="Genomic_DNA"/>
</dbReference>
<accession>A0A1V4JBU6</accession>
<keyword evidence="3" id="KW-1185">Reference proteome</keyword>
<gene>
    <name evidence="2" type="ORF">AV530_012703</name>
</gene>
<evidence type="ECO:0000256" key="1">
    <source>
        <dbReference type="SAM" id="MobiDB-lite"/>
    </source>
</evidence>
<proteinExistence type="predicted"/>
<evidence type="ECO:0000313" key="2">
    <source>
        <dbReference type="EMBL" id="OPJ69723.1"/>
    </source>
</evidence>
<dbReference type="Proteomes" id="UP000190648">
    <property type="component" value="Unassembled WGS sequence"/>
</dbReference>
<dbReference type="AlphaFoldDB" id="A0A1V4JBU6"/>